<evidence type="ECO:0000313" key="1">
    <source>
        <dbReference type="EMBL" id="SFC12439.1"/>
    </source>
</evidence>
<dbReference type="EMBL" id="FOLQ01000001">
    <property type="protein sequence ID" value="SFC12439.1"/>
    <property type="molecule type" value="Genomic_DNA"/>
</dbReference>
<keyword evidence="2" id="KW-1185">Reference proteome</keyword>
<proteinExistence type="predicted"/>
<accession>A0A1I1GKY1</accession>
<dbReference type="STRING" id="662367.SAMN05216167_101506"/>
<organism evidence="1 2">
    <name type="scientific">Spirosoma endophyticum</name>
    <dbReference type="NCBI Taxonomy" id="662367"/>
    <lineage>
        <taxon>Bacteria</taxon>
        <taxon>Pseudomonadati</taxon>
        <taxon>Bacteroidota</taxon>
        <taxon>Cytophagia</taxon>
        <taxon>Cytophagales</taxon>
        <taxon>Cytophagaceae</taxon>
        <taxon>Spirosoma</taxon>
    </lineage>
</organism>
<protein>
    <submittedName>
        <fullName evidence="1">Uncharacterized protein</fullName>
    </submittedName>
</protein>
<gene>
    <name evidence="1" type="ORF">SAMN05216167_101506</name>
</gene>
<sequence length="48" mass="5919">MEISNAWLGRQALLISKWYQKTVVLSHYFWVLRNRFDEWLSSLIVQYE</sequence>
<dbReference type="Proteomes" id="UP000198598">
    <property type="component" value="Unassembled WGS sequence"/>
</dbReference>
<evidence type="ECO:0000313" key="2">
    <source>
        <dbReference type="Proteomes" id="UP000198598"/>
    </source>
</evidence>
<dbReference type="AlphaFoldDB" id="A0A1I1GKY1"/>
<reference evidence="1 2" key="1">
    <citation type="submission" date="2016-10" db="EMBL/GenBank/DDBJ databases">
        <authorList>
            <person name="de Groot N.N."/>
        </authorList>
    </citation>
    <scope>NUCLEOTIDE SEQUENCE [LARGE SCALE GENOMIC DNA]</scope>
    <source>
        <strain evidence="1 2">DSM 26130</strain>
    </source>
</reference>
<name>A0A1I1GKY1_9BACT</name>